<accession>A0A0E9SDQ0</accession>
<sequence>MLHLTDFISWLTNIQRQTPQLAGSIVRNAKICNVISLP</sequence>
<dbReference type="EMBL" id="GBXM01069929">
    <property type="protein sequence ID" value="JAH38648.1"/>
    <property type="molecule type" value="Transcribed_RNA"/>
</dbReference>
<organism evidence="1">
    <name type="scientific">Anguilla anguilla</name>
    <name type="common">European freshwater eel</name>
    <name type="synonym">Muraena anguilla</name>
    <dbReference type="NCBI Taxonomy" id="7936"/>
    <lineage>
        <taxon>Eukaryota</taxon>
        <taxon>Metazoa</taxon>
        <taxon>Chordata</taxon>
        <taxon>Craniata</taxon>
        <taxon>Vertebrata</taxon>
        <taxon>Euteleostomi</taxon>
        <taxon>Actinopterygii</taxon>
        <taxon>Neopterygii</taxon>
        <taxon>Teleostei</taxon>
        <taxon>Anguilliformes</taxon>
        <taxon>Anguillidae</taxon>
        <taxon>Anguilla</taxon>
    </lineage>
</organism>
<evidence type="ECO:0000313" key="1">
    <source>
        <dbReference type="EMBL" id="JAH38648.1"/>
    </source>
</evidence>
<name>A0A0E9SDQ0_ANGAN</name>
<dbReference type="AlphaFoldDB" id="A0A0E9SDQ0"/>
<protein>
    <submittedName>
        <fullName evidence="1">Uncharacterized protein</fullName>
    </submittedName>
</protein>
<reference evidence="1" key="2">
    <citation type="journal article" date="2015" name="Fish Shellfish Immunol.">
        <title>Early steps in the European eel (Anguilla anguilla)-Vibrio vulnificus interaction in the gills: Role of the RtxA13 toxin.</title>
        <authorList>
            <person name="Callol A."/>
            <person name="Pajuelo D."/>
            <person name="Ebbesson L."/>
            <person name="Teles M."/>
            <person name="MacKenzie S."/>
            <person name="Amaro C."/>
        </authorList>
    </citation>
    <scope>NUCLEOTIDE SEQUENCE</scope>
</reference>
<proteinExistence type="predicted"/>
<reference evidence="1" key="1">
    <citation type="submission" date="2014-11" db="EMBL/GenBank/DDBJ databases">
        <authorList>
            <person name="Amaro Gonzalez C."/>
        </authorList>
    </citation>
    <scope>NUCLEOTIDE SEQUENCE</scope>
</reference>